<evidence type="ECO:0000259" key="4">
    <source>
        <dbReference type="Pfam" id="PF02678"/>
    </source>
</evidence>
<dbReference type="OrthoDB" id="198735at2759"/>
<comment type="similarity">
    <text evidence="1 3">Belongs to the pirin family.</text>
</comment>
<feature type="domain" description="Pirin C-terminal" evidence="5">
    <location>
        <begin position="178"/>
        <end position="287"/>
    </location>
</feature>
<keyword evidence="7" id="KW-1185">Reference proteome</keyword>
<dbReference type="PIRSF" id="PIRSF006232">
    <property type="entry name" value="Pirin"/>
    <property type="match status" value="1"/>
</dbReference>
<gene>
    <name evidence="6" type="ORF">AGERDE_LOCUS9652</name>
</gene>
<proteinExistence type="inferred from homology"/>
<keyword evidence="2" id="KW-0408">Iron</keyword>
<dbReference type="Pfam" id="PF02678">
    <property type="entry name" value="Pirin"/>
    <property type="match status" value="1"/>
</dbReference>
<feature type="domain" description="Pirin N-terminal" evidence="4">
    <location>
        <begin position="57"/>
        <end position="116"/>
    </location>
</feature>
<evidence type="ECO:0000256" key="1">
    <source>
        <dbReference type="ARBA" id="ARBA00008416"/>
    </source>
</evidence>
<dbReference type="InterPro" id="IPR011051">
    <property type="entry name" value="RmlC_Cupin_sf"/>
</dbReference>
<dbReference type="PANTHER" id="PTHR13903:SF8">
    <property type="entry name" value="PIRIN"/>
    <property type="match status" value="1"/>
</dbReference>
<dbReference type="SUPFAM" id="SSF51182">
    <property type="entry name" value="RmlC-like cupins"/>
    <property type="match status" value="1"/>
</dbReference>
<evidence type="ECO:0000313" key="6">
    <source>
        <dbReference type="EMBL" id="CAG8612285.1"/>
    </source>
</evidence>
<dbReference type="Gene3D" id="2.60.120.10">
    <property type="entry name" value="Jelly Rolls"/>
    <property type="match status" value="2"/>
</dbReference>
<feature type="binding site" evidence="2">
    <location>
        <position position="62"/>
    </location>
    <ligand>
        <name>Fe cation</name>
        <dbReference type="ChEBI" id="CHEBI:24875"/>
    </ligand>
</feature>
<keyword evidence="2" id="KW-0479">Metal-binding</keyword>
<sequence length="290" mass="32499">MTSLKSLHRKISVVYTVKKQSRPRFPKMTNGIILPPNKWVLHDPFLICTEDWFHYPGGFDFHPHRGFEIITLVFDGLLRHQDSKGNCGVIGPSRGLLHREVPANKETQIHLMQLWLNLPKSNKFDEATYQDLSSDKIPTRIIKSLNGEETLAKIRVISGKSGDITGPAKNVVPIKALDITIKKQGFTLEEDIPSNYNMFAFVLEGRGTFGFNEQILGGGNVLISPPVLDDENTASVLPIRNDSEEDLRVFLFSGKQIKEPVVQHGPFVGNEWGDILKAKQDFVLGKFAGL</sequence>
<comment type="cofactor">
    <cofactor evidence="2">
        <name>Fe cation</name>
        <dbReference type="ChEBI" id="CHEBI:24875"/>
    </cofactor>
    <text evidence="2">Binds 1 Fe cation per subunit.</text>
</comment>
<organism evidence="6 7">
    <name type="scientific">Ambispora gerdemannii</name>
    <dbReference type="NCBI Taxonomy" id="144530"/>
    <lineage>
        <taxon>Eukaryota</taxon>
        <taxon>Fungi</taxon>
        <taxon>Fungi incertae sedis</taxon>
        <taxon>Mucoromycota</taxon>
        <taxon>Glomeromycotina</taxon>
        <taxon>Glomeromycetes</taxon>
        <taxon>Archaeosporales</taxon>
        <taxon>Ambisporaceae</taxon>
        <taxon>Ambispora</taxon>
    </lineage>
</organism>
<dbReference type="PANTHER" id="PTHR13903">
    <property type="entry name" value="PIRIN-RELATED"/>
    <property type="match status" value="1"/>
</dbReference>
<dbReference type="InterPro" id="IPR014710">
    <property type="entry name" value="RmlC-like_jellyroll"/>
</dbReference>
<dbReference type="InterPro" id="IPR012093">
    <property type="entry name" value="Pirin"/>
</dbReference>
<dbReference type="CDD" id="cd02247">
    <property type="entry name" value="cupin_pirin_C"/>
    <property type="match status" value="1"/>
</dbReference>
<evidence type="ECO:0000256" key="3">
    <source>
        <dbReference type="RuleBase" id="RU003457"/>
    </source>
</evidence>
<evidence type="ECO:0000256" key="2">
    <source>
        <dbReference type="PIRSR" id="PIRSR006232-1"/>
    </source>
</evidence>
<reference evidence="6" key="1">
    <citation type="submission" date="2021-06" db="EMBL/GenBank/DDBJ databases">
        <authorList>
            <person name="Kallberg Y."/>
            <person name="Tangrot J."/>
            <person name="Rosling A."/>
        </authorList>
    </citation>
    <scope>NUCLEOTIDE SEQUENCE</scope>
    <source>
        <strain evidence="6">MT106</strain>
    </source>
</reference>
<accession>A0A9N9GI83</accession>
<protein>
    <submittedName>
        <fullName evidence="6">10599_t:CDS:1</fullName>
    </submittedName>
</protein>
<evidence type="ECO:0000313" key="7">
    <source>
        <dbReference type="Proteomes" id="UP000789831"/>
    </source>
</evidence>
<name>A0A9N9GI83_9GLOM</name>
<feature type="binding site" evidence="2">
    <location>
        <position position="64"/>
    </location>
    <ligand>
        <name>Fe cation</name>
        <dbReference type="ChEBI" id="CHEBI:24875"/>
    </ligand>
</feature>
<dbReference type="Proteomes" id="UP000789831">
    <property type="component" value="Unassembled WGS sequence"/>
</dbReference>
<dbReference type="InterPro" id="IPR003829">
    <property type="entry name" value="Pirin_N_dom"/>
</dbReference>
<dbReference type="AlphaFoldDB" id="A0A9N9GI83"/>
<dbReference type="GO" id="GO:0046872">
    <property type="term" value="F:metal ion binding"/>
    <property type="evidence" value="ECO:0007669"/>
    <property type="project" value="UniProtKB-KW"/>
</dbReference>
<dbReference type="InterPro" id="IPR008778">
    <property type="entry name" value="Pirin_C_dom"/>
</dbReference>
<feature type="binding site" evidence="2">
    <location>
        <position position="100"/>
    </location>
    <ligand>
        <name>Fe cation</name>
        <dbReference type="ChEBI" id="CHEBI:24875"/>
    </ligand>
</feature>
<comment type="caution">
    <text evidence="6">The sequence shown here is derived from an EMBL/GenBank/DDBJ whole genome shotgun (WGS) entry which is preliminary data.</text>
</comment>
<evidence type="ECO:0000259" key="5">
    <source>
        <dbReference type="Pfam" id="PF05726"/>
    </source>
</evidence>
<dbReference type="Pfam" id="PF05726">
    <property type="entry name" value="Pirin_C"/>
    <property type="match status" value="1"/>
</dbReference>
<feature type="binding site" evidence="2">
    <location>
        <position position="98"/>
    </location>
    <ligand>
        <name>Fe cation</name>
        <dbReference type="ChEBI" id="CHEBI:24875"/>
    </ligand>
</feature>
<dbReference type="EMBL" id="CAJVPL010002507">
    <property type="protein sequence ID" value="CAG8612285.1"/>
    <property type="molecule type" value="Genomic_DNA"/>
</dbReference>